<dbReference type="AlphaFoldDB" id="D4YUL1"/>
<gene>
    <name evidence="1" type="ORF">HMPREF0493_1222</name>
</gene>
<comment type="caution">
    <text evidence="1">The sequence shown here is derived from an EMBL/GenBank/DDBJ whole genome shotgun (WGS) entry which is preliminary data.</text>
</comment>
<organism evidence="1 2">
    <name type="scientific">Lactobacillus amylolyticus DSM 11664</name>
    <dbReference type="NCBI Taxonomy" id="585524"/>
    <lineage>
        <taxon>Bacteria</taxon>
        <taxon>Bacillati</taxon>
        <taxon>Bacillota</taxon>
        <taxon>Bacilli</taxon>
        <taxon>Lactobacillales</taxon>
        <taxon>Lactobacillaceae</taxon>
        <taxon>Lactobacillus</taxon>
    </lineage>
</organism>
<feature type="non-terminal residue" evidence="1">
    <location>
        <position position="126"/>
    </location>
</feature>
<name>D4YUL1_9LACO</name>
<sequence>MNKIVFNADYSILDSNGEEGLPHMMELSTPALTDDGWLADNTISITYDPVDESATIKLTDEYYEAAGTTYANDILDRGHFVTFSSKIVNGKPKLIFHEAKSKPEGSGLSNVDFKKQMTYFDDVLKD</sequence>
<protein>
    <submittedName>
        <fullName evidence="1">Uncharacterized protein</fullName>
    </submittedName>
</protein>
<proteinExistence type="predicted"/>
<dbReference type="EMBL" id="ADNY01000048">
    <property type="protein sequence ID" value="EFG55134.1"/>
    <property type="molecule type" value="Genomic_DNA"/>
</dbReference>
<accession>D4YUL1</accession>
<keyword evidence="2" id="KW-1185">Reference proteome</keyword>
<evidence type="ECO:0000313" key="2">
    <source>
        <dbReference type="Proteomes" id="UP000004069"/>
    </source>
</evidence>
<reference evidence="1 2" key="1">
    <citation type="submission" date="2010-04" db="EMBL/GenBank/DDBJ databases">
        <authorList>
            <person name="Muzny D."/>
            <person name="Qin X."/>
            <person name="Deng J."/>
            <person name="Jiang H."/>
            <person name="Liu Y."/>
            <person name="Qu J."/>
            <person name="Song X.-Z."/>
            <person name="Zhang L."/>
            <person name="Thornton R."/>
            <person name="Coyle M."/>
            <person name="Francisco L."/>
            <person name="Jackson L."/>
            <person name="Javaid M."/>
            <person name="Korchina V."/>
            <person name="Kovar C."/>
            <person name="Mata R."/>
            <person name="Mathew T."/>
            <person name="Ngo R."/>
            <person name="Nguyen L."/>
            <person name="Nguyen N."/>
            <person name="Okwuonu G."/>
            <person name="Ongeri F."/>
            <person name="Pham C."/>
            <person name="Simmons D."/>
            <person name="Wilczek-Boney K."/>
            <person name="Hale W."/>
            <person name="Jakkamsetti A."/>
            <person name="Pham P."/>
            <person name="Ruth R."/>
            <person name="San Lucas F."/>
            <person name="Warren J."/>
            <person name="Zhang J."/>
            <person name="Zhao Z."/>
            <person name="Zhou C."/>
            <person name="Zhu D."/>
            <person name="Lee S."/>
            <person name="Bess C."/>
            <person name="Blankenburg K."/>
            <person name="Forbes L."/>
            <person name="Fu Q."/>
            <person name="Gubbala S."/>
            <person name="Hirani K."/>
            <person name="Jayaseelan J.C."/>
            <person name="Lara F."/>
            <person name="Munidasa M."/>
            <person name="Palculict T."/>
            <person name="Patil S."/>
            <person name="Pu L.-L."/>
            <person name="Saada N."/>
            <person name="Tang L."/>
            <person name="Weissenberger G."/>
            <person name="Zhu Y."/>
            <person name="Hemphill L."/>
            <person name="Shang Y."/>
            <person name="Youmans B."/>
            <person name="Ayvaz T."/>
            <person name="Ross M."/>
            <person name="Santibanez J."/>
            <person name="Aqrawi P."/>
            <person name="Gross S."/>
            <person name="Joshi V."/>
            <person name="Fowler G."/>
            <person name="Nazareth L."/>
            <person name="Reid J."/>
            <person name="Worley K."/>
            <person name="Petrosino J."/>
            <person name="Highlander S."/>
            <person name="Gibbs R."/>
        </authorList>
    </citation>
    <scope>NUCLEOTIDE SEQUENCE [LARGE SCALE GENOMIC DNA]</scope>
    <source>
        <strain evidence="1 2">DSM 11664</strain>
    </source>
</reference>
<dbReference type="Proteomes" id="UP000004069">
    <property type="component" value="Unassembled WGS sequence"/>
</dbReference>
<evidence type="ECO:0000313" key="1">
    <source>
        <dbReference type="EMBL" id="EFG55134.1"/>
    </source>
</evidence>